<dbReference type="OrthoDB" id="44867at2759"/>
<dbReference type="PANTHER" id="PTHR10170">
    <property type="entry name" value="HUNTINGTON DISEASE PROTEIN"/>
    <property type="match status" value="1"/>
</dbReference>
<dbReference type="AlphaFoldDB" id="A0A183D1H1"/>
<proteinExistence type="predicted"/>
<evidence type="ECO:0000313" key="3">
    <source>
        <dbReference type="WBParaSite" id="GPUH_0000256701-mRNA-1"/>
    </source>
</evidence>
<dbReference type="WBParaSite" id="GPUH_0000256701-mRNA-1">
    <property type="protein sequence ID" value="GPUH_0000256701-mRNA-1"/>
    <property type="gene ID" value="GPUH_0000256701"/>
</dbReference>
<name>A0A183D1H1_9BILA</name>
<evidence type="ECO:0000313" key="1">
    <source>
        <dbReference type="EMBL" id="VDK34995.1"/>
    </source>
</evidence>
<dbReference type="InterPro" id="IPR028426">
    <property type="entry name" value="Huntingtin_fam"/>
</dbReference>
<gene>
    <name evidence="1" type="ORF">GPUH_LOCUS2562</name>
</gene>
<dbReference type="PANTHER" id="PTHR10170:SF10">
    <property type="entry name" value="HUNTINGTIN"/>
    <property type="match status" value="1"/>
</dbReference>
<organism evidence="3">
    <name type="scientific">Gongylonema pulchrum</name>
    <dbReference type="NCBI Taxonomy" id="637853"/>
    <lineage>
        <taxon>Eukaryota</taxon>
        <taxon>Metazoa</taxon>
        <taxon>Ecdysozoa</taxon>
        <taxon>Nematoda</taxon>
        <taxon>Chromadorea</taxon>
        <taxon>Rhabditida</taxon>
        <taxon>Spirurina</taxon>
        <taxon>Spiruromorpha</taxon>
        <taxon>Spiruroidea</taxon>
        <taxon>Gongylonematidae</taxon>
        <taxon>Gongylonema</taxon>
    </lineage>
</organism>
<keyword evidence="2" id="KW-1185">Reference proteome</keyword>
<reference evidence="3" key="1">
    <citation type="submission" date="2016-06" db="UniProtKB">
        <authorList>
            <consortium name="WormBaseParasite"/>
        </authorList>
    </citation>
    <scope>IDENTIFICATION</scope>
</reference>
<evidence type="ECO:0000313" key="2">
    <source>
        <dbReference type="Proteomes" id="UP000271098"/>
    </source>
</evidence>
<dbReference type="GO" id="GO:0005737">
    <property type="term" value="C:cytoplasm"/>
    <property type="evidence" value="ECO:0007669"/>
    <property type="project" value="TreeGrafter"/>
</dbReference>
<protein>
    <submittedName>
        <fullName evidence="3">Transformation transcription domain-associated</fullName>
    </submittedName>
</protein>
<reference evidence="1 2" key="2">
    <citation type="submission" date="2018-11" db="EMBL/GenBank/DDBJ databases">
        <authorList>
            <consortium name="Pathogen Informatics"/>
        </authorList>
    </citation>
    <scope>NUCLEOTIDE SEQUENCE [LARGE SCALE GENOMIC DNA]</scope>
</reference>
<accession>A0A183D1H1</accession>
<dbReference type="EMBL" id="UYRT01003939">
    <property type="protein sequence ID" value="VDK34995.1"/>
    <property type="molecule type" value="Genomic_DNA"/>
</dbReference>
<sequence length="252" mass="28972">MEVRVRTLQGCLFLLQAISYEDLKSVFLLLESFLLENLQASSAASHEYETMCWTVGFFFFDNASYSSENSRGLFINTVCENFVAYTATERLMNFLTAGIERLIVGSRIYVLTFSRIAVQLLENYFNVPQKFIYALRVFIACLYRGLEEGRARRLGTQSYDPRIHLMEQHATIFKILAEGAEQDAVRLMKVLPYLLIDSLNQSELINSILKELIHRYTDRPHPRSAAIFTIIHHVSCSIRCTVTLILCRVFLG</sequence>
<dbReference type="Proteomes" id="UP000271098">
    <property type="component" value="Unassembled WGS sequence"/>
</dbReference>